<keyword evidence="1 11" id="KW-1003">Cell membrane</keyword>
<dbReference type="GO" id="GO:0016763">
    <property type="term" value="F:pentosyltransferase activity"/>
    <property type="evidence" value="ECO:0007669"/>
    <property type="project" value="InterPro"/>
</dbReference>
<evidence type="ECO:0000256" key="5">
    <source>
        <dbReference type="ARBA" id="ARBA00022692"/>
    </source>
</evidence>
<evidence type="ECO:0000256" key="1">
    <source>
        <dbReference type="ARBA" id="ARBA00022475"/>
    </source>
</evidence>
<proteinExistence type="inferred from homology"/>
<comment type="similarity">
    <text evidence="11">Belongs to the glycosyltransferase 51 family.</text>
</comment>
<dbReference type="Pfam" id="PF00912">
    <property type="entry name" value="Transgly"/>
    <property type="match status" value="1"/>
</dbReference>
<evidence type="ECO:0000313" key="13">
    <source>
        <dbReference type="EMBL" id="AFI84574.1"/>
    </source>
</evidence>
<dbReference type="PANTHER" id="PTHR30400:SF0">
    <property type="entry name" value="BIOSYNTHETIC PEPTIDOGLYCAN TRANSGLYCOSYLASE"/>
    <property type="match status" value="1"/>
</dbReference>
<comment type="subcellular location">
    <subcellularLocation>
        <location evidence="11">Cell inner membrane</location>
        <topology evidence="11">Single-pass membrane protein</topology>
    </subcellularLocation>
</comment>
<gene>
    <name evidence="11" type="primary">mtgA</name>
    <name evidence="13" type="ordered locus">Q7A_1752</name>
</gene>
<dbReference type="GO" id="GO:0009252">
    <property type="term" value="P:peptidoglycan biosynthetic process"/>
    <property type="evidence" value="ECO:0007669"/>
    <property type="project" value="UniProtKB-UniRule"/>
</dbReference>
<evidence type="ECO:0000256" key="6">
    <source>
        <dbReference type="ARBA" id="ARBA00022960"/>
    </source>
</evidence>
<keyword evidence="2 11" id="KW-0997">Cell inner membrane</keyword>
<evidence type="ECO:0000259" key="12">
    <source>
        <dbReference type="Pfam" id="PF00912"/>
    </source>
</evidence>
<dbReference type="GO" id="GO:0009274">
    <property type="term" value="C:peptidoglycan-based cell wall"/>
    <property type="evidence" value="ECO:0007669"/>
    <property type="project" value="InterPro"/>
</dbReference>
<evidence type="ECO:0000256" key="9">
    <source>
        <dbReference type="ARBA" id="ARBA00023136"/>
    </source>
</evidence>
<reference evidence="13 14" key="2">
    <citation type="journal article" date="2013" name="Int. J. Syst. Evol. Microbiol.">
        <title>Methylophaga nitratireducenticrescens sp. nov. and Methylophaga frappieri sp. nov., isolated from the biofilm of the methanol-fed denitrification system treating the seawater at the Montreal Biodome.</title>
        <authorList>
            <person name="Villeneuve C."/>
            <person name="Martineau C."/>
            <person name="Mauffrey F."/>
            <person name="Villemur R."/>
        </authorList>
    </citation>
    <scope>NUCLEOTIDE SEQUENCE [LARGE SCALE GENOMIC DNA]</scope>
    <source>
        <strain evidence="13 14">JAM1</strain>
    </source>
</reference>
<dbReference type="InterPro" id="IPR023346">
    <property type="entry name" value="Lysozyme-like_dom_sf"/>
</dbReference>
<evidence type="ECO:0000256" key="8">
    <source>
        <dbReference type="ARBA" id="ARBA00022989"/>
    </source>
</evidence>
<dbReference type="InterPro" id="IPR036950">
    <property type="entry name" value="PBP_transglycosylase"/>
</dbReference>
<comment type="catalytic activity">
    <reaction evidence="11">
        <text>[GlcNAc-(1-&gt;4)-Mur2Ac(oyl-L-Ala-gamma-D-Glu-L-Lys-D-Ala-D-Ala)](n)-di-trans,octa-cis-undecaprenyl diphosphate + beta-D-GlcNAc-(1-&gt;4)-Mur2Ac(oyl-L-Ala-gamma-D-Glu-L-Lys-D-Ala-D-Ala)-di-trans,octa-cis-undecaprenyl diphosphate = [GlcNAc-(1-&gt;4)-Mur2Ac(oyl-L-Ala-gamma-D-Glu-L-Lys-D-Ala-D-Ala)](n+1)-di-trans,octa-cis-undecaprenyl diphosphate + di-trans,octa-cis-undecaprenyl diphosphate + H(+)</text>
        <dbReference type="Rhea" id="RHEA:23708"/>
        <dbReference type="Rhea" id="RHEA-COMP:9602"/>
        <dbReference type="Rhea" id="RHEA-COMP:9603"/>
        <dbReference type="ChEBI" id="CHEBI:15378"/>
        <dbReference type="ChEBI" id="CHEBI:58405"/>
        <dbReference type="ChEBI" id="CHEBI:60033"/>
        <dbReference type="ChEBI" id="CHEBI:78435"/>
        <dbReference type="EC" id="2.4.99.28"/>
    </reaction>
</comment>
<dbReference type="RefSeq" id="WP_014706945.1">
    <property type="nucleotide sequence ID" value="NC_017857.3"/>
</dbReference>
<comment type="pathway">
    <text evidence="11">Cell wall biogenesis; peptidoglycan biosynthesis.</text>
</comment>
<evidence type="ECO:0000256" key="7">
    <source>
        <dbReference type="ARBA" id="ARBA00022984"/>
    </source>
</evidence>
<evidence type="ECO:0000256" key="10">
    <source>
        <dbReference type="ARBA" id="ARBA00023316"/>
    </source>
</evidence>
<dbReference type="KEGG" id="mej:Q7A_1752"/>
<evidence type="ECO:0000256" key="4">
    <source>
        <dbReference type="ARBA" id="ARBA00022679"/>
    </source>
</evidence>
<dbReference type="SUPFAM" id="SSF53955">
    <property type="entry name" value="Lysozyme-like"/>
    <property type="match status" value="1"/>
</dbReference>
<evidence type="ECO:0000256" key="2">
    <source>
        <dbReference type="ARBA" id="ARBA00022519"/>
    </source>
</evidence>
<keyword evidence="9 11" id="KW-0472">Membrane</keyword>
<dbReference type="HOGENOM" id="CLU_006354_1_1_6"/>
<dbReference type="HAMAP" id="MF_00766">
    <property type="entry name" value="PGT_MtgA"/>
    <property type="match status" value="1"/>
</dbReference>
<comment type="function">
    <text evidence="11">Peptidoglycan polymerase that catalyzes glycan chain elongation from lipid-linked precursors.</text>
</comment>
<dbReference type="PANTHER" id="PTHR30400">
    <property type="entry name" value="MONOFUNCTIONAL BIOSYNTHETIC PEPTIDOGLYCAN TRANSGLYCOSYLASE"/>
    <property type="match status" value="1"/>
</dbReference>
<dbReference type="Proteomes" id="UP000009144">
    <property type="component" value="Chromosome"/>
</dbReference>
<dbReference type="OrthoDB" id="9766909at2"/>
<dbReference type="NCBIfam" id="TIGR02070">
    <property type="entry name" value="mono_pep_trsgly"/>
    <property type="match status" value="1"/>
</dbReference>
<organism evidence="13 14">
    <name type="scientific">Methylophaga nitratireducenticrescens</name>
    <dbReference type="NCBI Taxonomy" id="754476"/>
    <lineage>
        <taxon>Bacteria</taxon>
        <taxon>Pseudomonadati</taxon>
        <taxon>Pseudomonadota</taxon>
        <taxon>Gammaproteobacteria</taxon>
        <taxon>Thiotrichales</taxon>
        <taxon>Piscirickettsiaceae</taxon>
        <taxon>Methylophaga</taxon>
    </lineage>
</organism>
<accession>I1XJK5</accession>
<dbReference type="STRING" id="754476.Q7A_1752"/>
<dbReference type="AlphaFoldDB" id="I1XJK5"/>
<dbReference type="PATRIC" id="fig|754476.3.peg.1731"/>
<dbReference type="GO" id="GO:0008955">
    <property type="term" value="F:peptidoglycan glycosyltransferase activity"/>
    <property type="evidence" value="ECO:0007669"/>
    <property type="project" value="UniProtKB-UniRule"/>
</dbReference>
<dbReference type="InterPro" id="IPR001264">
    <property type="entry name" value="Glyco_trans_51"/>
</dbReference>
<dbReference type="eggNOG" id="COG0744">
    <property type="taxonomic scope" value="Bacteria"/>
</dbReference>
<keyword evidence="7 11" id="KW-0573">Peptidoglycan synthesis</keyword>
<dbReference type="GO" id="GO:0008360">
    <property type="term" value="P:regulation of cell shape"/>
    <property type="evidence" value="ECO:0007669"/>
    <property type="project" value="UniProtKB-KW"/>
</dbReference>
<keyword evidence="3 11" id="KW-0328">Glycosyltransferase</keyword>
<dbReference type="Gene3D" id="1.10.3810.10">
    <property type="entry name" value="Biosynthetic peptidoglycan transglycosylase-like"/>
    <property type="match status" value="1"/>
</dbReference>
<dbReference type="EMBL" id="CP003390">
    <property type="protein sequence ID" value="AFI84574.1"/>
    <property type="molecule type" value="Genomic_DNA"/>
</dbReference>
<evidence type="ECO:0000313" key="14">
    <source>
        <dbReference type="Proteomes" id="UP000009144"/>
    </source>
</evidence>
<feature type="domain" description="Glycosyl transferase family 51" evidence="12">
    <location>
        <begin position="52"/>
        <end position="217"/>
    </location>
</feature>
<keyword evidence="4 11" id="KW-0808">Transferase</keyword>
<dbReference type="UniPathway" id="UPA00219"/>
<keyword evidence="10 11" id="KW-0961">Cell wall biogenesis/degradation</keyword>
<dbReference type="GO" id="GO:0005886">
    <property type="term" value="C:plasma membrane"/>
    <property type="evidence" value="ECO:0007669"/>
    <property type="project" value="UniProtKB-SubCell"/>
</dbReference>
<evidence type="ECO:0000256" key="3">
    <source>
        <dbReference type="ARBA" id="ARBA00022676"/>
    </source>
</evidence>
<keyword evidence="5 11" id="KW-0812">Transmembrane</keyword>
<reference evidence="13 14" key="1">
    <citation type="journal article" date="2012" name="J. Bacteriol.">
        <title>Complete genome sequences of Methylophaga sp. strain JAM1 and Methylophaga sp. strain JAM7.</title>
        <authorList>
            <person name="Villeneuve C."/>
            <person name="Martineau C."/>
            <person name="Mauffrey F."/>
            <person name="Villemur R."/>
        </authorList>
    </citation>
    <scope>NUCLEOTIDE SEQUENCE [LARGE SCALE GENOMIC DNA]</scope>
    <source>
        <strain evidence="13 14">JAM1</strain>
    </source>
</reference>
<dbReference type="InterPro" id="IPR011812">
    <property type="entry name" value="Pep_trsgly"/>
</dbReference>
<keyword evidence="8 11" id="KW-1133">Transmembrane helix</keyword>
<keyword evidence="6 11" id="KW-0133">Cell shape</keyword>
<sequence>MHRIYRFLLKLLLLTILAFVLLSALLVLPFRWINPPITMVMADRWITSTEDFQLRKTWLSWDEIPKHAALAVVTSEDQKFPLHSGFDLKAIQQAFKERERRGGLRGASTISQQVAKNMYLWTGRSWFRKGLEVWFTLLIELSWSKQRILEIYLNIAEWGPGVFGLEAASQYHFGRSAMKLTPIQAALLASSLPSPIKYHPAKPAQHLYQRAQWNLQQQRKLGGVHWLAPINEK</sequence>
<evidence type="ECO:0000256" key="11">
    <source>
        <dbReference type="HAMAP-Rule" id="MF_00766"/>
    </source>
</evidence>
<name>I1XJK5_METNJ</name>
<dbReference type="EC" id="2.4.99.28" evidence="11"/>
<dbReference type="GO" id="GO:0071555">
    <property type="term" value="P:cell wall organization"/>
    <property type="evidence" value="ECO:0007669"/>
    <property type="project" value="UniProtKB-KW"/>
</dbReference>
<keyword evidence="14" id="KW-1185">Reference proteome</keyword>
<protein>
    <recommendedName>
        <fullName evidence="11">Biosynthetic peptidoglycan transglycosylase</fullName>
        <ecNumber evidence="11">2.4.99.28</ecNumber>
    </recommendedName>
    <alternativeName>
        <fullName evidence="11">Glycan polymerase</fullName>
    </alternativeName>
    <alternativeName>
        <fullName evidence="11">Peptidoglycan glycosyltransferase MtgA</fullName>
        <shortName evidence="11">PGT</shortName>
    </alternativeName>
</protein>